<name>A0A3L6G1V6_MAIZE</name>
<sequence>MRQNTNYFVPHSLSTSYVLVHM</sequence>
<dbReference type="Proteomes" id="UP000251960">
    <property type="component" value="Chromosome 2"/>
</dbReference>
<protein>
    <submittedName>
        <fullName evidence="1">Uncharacterized protein</fullName>
    </submittedName>
</protein>
<dbReference type="AlphaFoldDB" id="A0A3L6G1V6"/>
<reference evidence="1" key="1">
    <citation type="journal article" date="2018" name="Nat. Genet.">
        <title>Extensive intraspecific gene order and gene structural variations between Mo17 and other maize genomes.</title>
        <authorList>
            <person name="Sun S."/>
            <person name="Zhou Y."/>
            <person name="Chen J."/>
            <person name="Shi J."/>
            <person name="Zhao H."/>
            <person name="Zhao H."/>
            <person name="Song W."/>
            <person name="Zhang M."/>
            <person name="Cui Y."/>
            <person name="Dong X."/>
            <person name="Liu H."/>
            <person name="Ma X."/>
            <person name="Jiao Y."/>
            <person name="Wang B."/>
            <person name="Wei X."/>
            <person name="Stein J.C."/>
            <person name="Glaubitz J.C."/>
            <person name="Lu F."/>
            <person name="Yu G."/>
            <person name="Liang C."/>
            <person name="Fengler K."/>
            <person name="Li B."/>
            <person name="Rafalski A."/>
            <person name="Schnable P.S."/>
            <person name="Ware D.H."/>
            <person name="Buckler E.S."/>
            <person name="Lai J."/>
        </authorList>
    </citation>
    <scope>NUCLEOTIDE SEQUENCE [LARGE SCALE GENOMIC DNA]</scope>
    <source>
        <tissue evidence="1">Seedling</tissue>
    </source>
</reference>
<comment type="caution">
    <text evidence="1">The sequence shown here is derived from an EMBL/GenBank/DDBJ whole genome shotgun (WGS) entry which is preliminary data.</text>
</comment>
<organism evidence="1">
    <name type="scientific">Zea mays</name>
    <name type="common">Maize</name>
    <dbReference type="NCBI Taxonomy" id="4577"/>
    <lineage>
        <taxon>Eukaryota</taxon>
        <taxon>Viridiplantae</taxon>
        <taxon>Streptophyta</taxon>
        <taxon>Embryophyta</taxon>
        <taxon>Tracheophyta</taxon>
        <taxon>Spermatophyta</taxon>
        <taxon>Magnoliopsida</taxon>
        <taxon>Liliopsida</taxon>
        <taxon>Poales</taxon>
        <taxon>Poaceae</taxon>
        <taxon>PACMAD clade</taxon>
        <taxon>Panicoideae</taxon>
        <taxon>Andropogonodae</taxon>
        <taxon>Andropogoneae</taxon>
        <taxon>Tripsacinae</taxon>
        <taxon>Zea</taxon>
    </lineage>
</organism>
<evidence type="ECO:0000313" key="1">
    <source>
        <dbReference type="EMBL" id="PWZ40771.1"/>
    </source>
</evidence>
<accession>A0A3L6G1V6</accession>
<dbReference type="EMBL" id="NCVQ01000003">
    <property type="protein sequence ID" value="PWZ40771.1"/>
    <property type="molecule type" value="Genomic_DNA"/>
</dbReference>
<proteinExistence type="predicted"/>
<gene>
    <name evidence="1" type="ORF">Zm00014a_037155</name>
</gene>